<organism evidence="1 2">
    <name type="scientific">Brassica napus</name>
    <name type="common">Rape</name>
    <dbReference type="NCBI Taxonomy" id="3708"/>
    <lineage>
        <taxon>Eukaryota</taxon>
        <taxon>Viridiplantae</taxon>
        <taxon>Streptophyta</taxon>
        <taxon>Embryophyta</taxon>
        <taxon>Tracheophyta</taxon>
        <taxon>Spermatophyta</taxon>
        <taxon>Magnoliopsida</taxon>
        <taxon>eudicotyledons</taxon>
        <taxon>Gunneridae</taxon>
        <taxon>Pentapetalae</taxon>
        <taxon>rosids</taxon>
        <taxon>malvids</taxon>
        <taxon>Brassicales</taxon>
        <taxon>Brassicaceae</taxon>
        <taxon>Brassiceae</taxon>
        <taxon>Brassica</taxon>
    </lineage>
</organism>
<evidence type="ECO:0000313" key="2">
    <source>
        <dbReference type="Proteomes" id="UP000824890"/>
    </source>
</evidence>
<protein>
    <submittedName>
        <fullName evidence="1">Uncharacterized protein</fullName>
    </submittedName>
</protein>
<evidence type="ECO:0000313" key="1">
    <source>
        <dbReference type="EMBL" id="KAH0867407.1"/>
    </source>
</evidence>
<name>A0ABQ7YGX3_BRANA</name>
<keyword evidence="2" id="KW-1185">Reference proteome</keyword>
<dbReference type="Proteomes" id="UP000824890">
    <property type="component" value="Unassembled WGS sequence"/>
</dbReference>
<dbReference type="EMBL" id="JAGKQM010000017">
    <property type="protein sequence ID" value="KAH0867407.1"/>
    <property type="molecule type" value="Genomic_DNA"/>
</dbReference>
<accession>A0ABQ7YGX3</accession>
<reference evidence="1 2" key="1">
    <citation type="submission" date="2021-05" db="EMBL/GenBank/DDBJ databases">
        <title>Genome Assembly of Synthetic Allotetraploid Brassica napus Reveals Homoeologous Exchanges between Subgenomes.</title>
        <authorList>
            <person name="Davis J.T."/>
        </authorList>
    </citation>
    <scope>NUCLEOTIDE SEQUENCE [LARGE SCALE GENOMIC DNA]</scope>
    <source>
        <strain evidence="2">cv. Da-Ae</strain>
        <tissue evidence="1">Seedling</tissue>
    </source>
</reference>
<gene>
    <name evidence="1" type="ORF">HID58_074429</name>
</gene>
<comment type="caution">
    <text evidence="1">The sequence shown here is derived from an EMBL/GenBank/DDBJ whole genome shotgun (WGS) entry which is preliminary data.</text>
</comment>
<sequence length="83" mass="9675">MKKEMRIETTTAMMTKTSIRTYMTTSTMKIVKIKYDFEIIGLFGGLSFNVWNPQLICHHGFNYRSELSAFTYPAQSTNHNENQ</sequence>
<proteinExistence type="predicted"/>